<dbReference type="Pfam" id="PF13378">
    <property type="entry name" value="MR_MLE_C"/>
    <property type="match status" value="1"/>
</dbReference>
<dbReference type="PANTHER" id="PTHR48080">
    <property type="entry name" value="D-GALACTONATE DEHYDRATASE-RELATED"/>
    <property type="match status" value="1"/>
</dbReference>
<dbReference type="Gene3D" id="3.30.390.10">
    <property type="entry name" value="Enolase-like, N-terminal domain"/>
    <property type="match status" value="1"/>
</dbReference>
<dbReference type="InterPro" id="IPR013341">
    <property type="entry name" value="Mandelate_racemase_N_dom"/>
</dbReference>
<keyword evidence="5" id="KW-1185">Reference proteome</keyword>
<dbReference type="InterPro" id="IPR013342">
    <property type="entry name" value="Mandelate_racemase_C"/>
</dbReference>
<comment type="similarity">
    <text evidence="1">Belongs to the mandelate racemase/muconate lactonizing enzyme family.</text>
</comment>
<organism evidence="4 5">
    <name type="scientific">Luedemannella helvata</name>
    <dbReference type="NCBI Taxonomy" id="349315"/>
    <lineage>
        <taxon>Bacteria</taxon>
        <taxon>Bacillati</taxon>
        <taxon>Actinomycetota</taxon>
        <taxon>Actinomycetes</taxon>
        <taxon>Micromonosporales</taxon>
        <taxon>Micromonosporaceae</taxon>
        <taxon>Luedemannella</taxon>
    </lineage>
</organism>
<feature type="domain" description="Mandelate racemase/muconate lactonizing enzyme C-terminal" evidence="3">
    <location>
        <begin position="143"/>
        <end position="243"/>
    </location>
</feature>
<protein>
    <submittedName>
        <fullName evidence="4">Dipeptide epimerase</fullName>
    </submittedName>
</protein>
<dbReference type="InterPro" id="IPR029065">
    <property type="entry name" value="Enolase_C-like"/>
</dbReference>
<dbReference type="SUPFAM" id="SSF54826">
    <property type="entry name" value="Enolase N-terminal domain-like"/>
    <property type="match status" value="1"/>
</dbReference>
<evidence type="ECO:0000256" key="2">
    <source>
        <dbReference type="ARBA" id="ARBA00022723"/>
    </source>
</evidence>
<gene>
    <name evidence="4" type="ORF">GCM10009681_12120</name>
</gene>
<sequence length="374" mass="40837">MKIIGITGKVVEVAYKPEYKQDRRFYPKPSEQANVIVEIATDEGLVGWGEAAHSPGIYGENAAQTMAALDYFRPFLVGRDPLQITALNMELDRMSPIGNVAAKAGIDVALHDVVGKALGVPVYQLLGGRVHERLITHISPATYEGTVAQIERLVGQGYRIFKQKGSGDTEYDLALIHSLLDQVSPDVTISIDVNQGWSTLQALRIIEEIERRPTFPTNLIIEQPTRAADFKGQAYIRERTQIPLMADDAIRTVDDLEKIIELGAADIVSLKISRVGGIQKCQQMIHMAEAANVSYIVDEINEMRVANTAVAHLALASRKPLYTGTACWTSLEWDVVKSGGVQLVDGHATLPDAPGLGIEALQFPAEGQESDATR</sequence>
<keyword evidence="2" id="KW-0479">Metal-binding</keyword>
<dbReference type="SFLD" id="SFLDS00001">
    <property type="entry name" value="Enolase"/>
    <property type="match status" value="1"/>
</dbReference>
<evidence type="ECO:0000313" key="4">
    <source>
        <dbReference type="EMBL" id="GAA1742838.1"/>
    </source>
</evidence>
<dbReference type="EMBL" id="BAAALS010000004">
    <property type="protein sequence ID" value="GAA1742838.1"/>
    <property type="molecule type" value="Genomic_DNA"/>
</dbReference>
<accession>A0ABN2JXS4</accession>
<dbReference type="InterPro" id="IPR034593">
    <property type="entry name" value="DgoD-like"/>
</dbReference>
<dbReference type="Gene3D" id="3.20.20.120">
    <property type="entry name" value="Enolase-like C-terminal domain"/>
    <property type="match status" value="1"/>
</dbReference>
<dbReference type="Pfam" id="PF02746">
    <property type="entry name" value="MR_MLE_N"/>
    <property type="match status" value="1"/>
</dbReference>
<dbReference type="RefSeq" id="WP_344077735.1">
    <property type="nucleotide sequence ID" value="NZ_BAAALS010000004.1"/>
</dbReference>
<evidence type="ECO:0000259" key="3">
    <source>
        <dbReference type="SMART" id="SM00922"/>
    </source>
</evidence>
<evidence type="ECO:0000313" key="5">
    <source>
        <dbReference type="Proteomes" id="UP001500655"/>
    </source>
</evidence>
<dbReference type="SUPFAM" id="SSF51604">
    <property type="entry name" value="Enolase C-terminal domain-like"/>
    <property type="match status" value="1"/>
</dbReference>
<dbReference type="SFLD" id="SFLDG00180">
    <property type="entry name" value="muconate_cycloisomerase"/>
    <property type="match status" value="1"/>
</dbReference>
<dbReference type="SMART" id="SM00922">
    <property type="entry name" value="MR_MLE"/>
    <property type="match status" value="1"/>
</dbReference>
<proteinExistence type="inferred from homology"/>
<name>A0ABN2JXS4_9ACTN</name>
<comment type="caution">
    <text evidence="4">The sequence shown here is derived from an EMBL/GenBank/DDBJ whole genome shotgun (WGS) entry which is preliminary data.</text>
</comment>
<dbReference type="PANTHER" id="PTHR48080:SF3">
    <property type="entry name" value="ENOLASE SUPERFAMILY MEMBER DDB_G0284701"/>
    <property type="match status" value="1"/>
</dbReference>
<evidence type="ECO:0000256" key="1">
    <source>
        <dbReference type="ARBA" id="ARBA00008031"/>
    </source>
</evidence>
<dbReference type="InterPro" id="IPR029017">
    <property type="entry name" value="Enolase-like_N"/>
</dbReference>
<dbReference type="InterPro" id="IPR036849">
    <property type="entry name" value="Enolase-like_C_sf"/>
</dbReference>
<dbReference type="Proteomes" id="UP001500655">
    <property type="component" value="Unassembled WGS sequence"/>
</dbReference>
<reference evidence="5" key="1">
    <citation type="journal article" date="2019" name="Int. J. Syst. Evol. Microbiol.">
        <title>The Global Catalogue of Microorganisms (GCM) 10K type strain sequencing project: providing services to taxonomists for standard genome sequencing and annotation.</title>
        <authorList>
            <consortium name="The Broad Institute Genomics Platform"/>
            <consortium name="The Broad Institute Genome Sequencing Center for Infectious Disease"/>
            <person name="Wu L."/>
            <person name="Ma J."/>
        </authorList>
    </citation>
    <scope>NUCLEOTIDE SEQUENCE [LARGE SCALE GENOMIC DNA]</scope>
    <source>
        <strain evidence="5">JCM 13249</strain>
    </source>
</reference>